<gene>
    <name evidence="4" type="ORF">CYLTODRAFT_398059</name>
</gene>
<dbReference type="PANTHER" id="PTHR43364:SF2">
    <property type="entry name" value="ARYL-ALCOHOL DEHYDROGENASE AAD10-RELATED"/>
    <property type="match status" value="1"/>
</dbReference>
<dbReference type="InterPro" id="IPR050523">
    <property type="entry name" value="AKR_Detox_Biosynth"/>
</dbReference>
<dbReference type="SUPFAM" id="SSF51430">
    <property type="entry name" value="NAD(P)-linked oxidoreductase"/>
    <property type="match status" value="1"/>
</dbReference>
<keyword evidence="5" id="KW-1185">Reference proteome</keyword>
<reference evidence="4 5" key="1">
    <citation type="journal article" date="2015" name="Fungal Genet. Biol.">
        <title>Evolution of novel wood decay mechanisms in Agaricales revealed by the genome sequences of Fistulina hepatica and Cylindrobasidium torrendii.</title>
        <authorList>
            <person name="Floudas D."/>
            <person name="Held B.W."/>
            <person name="Riley R."/>
            <person name="Nagy L.G."/>
            <person name="Koehler G."/>
            <person name="Ransdell A.S."/>
            <person name="Younus H."/>
            <person name="Chow J."/>
            <person name="Chiniquy J."/>
            <person name="Lipzen A."/>
            <person name="Tritt A."/>
            <person name="Sun H."/>
            <person name="Haridas S."/>
            <person name="LaButti K."/>
            <person name="Ohm R.A."/>
            <person name="Kues U."/>
            <person name="Blanchette R.A."/>
            <person name="Grigoriev I.V."/>
            <person name="Minto R.E."/>
            <person name="Hibbett D.S."/>
        </authorList>
    </citation>
    <scope>NUCLEOTIDE SEQUENCE [LARGE SCALE GENOMIC DNA]</scope>
    <source>
        <strain evidence="4 5">FP15055 ss-10</strain>
    </source>
</reference>
<keyword evidence="1" id="KW-0560">Oxidoreductase</keyword>
<dbReference type="Pfam" id="PF00248">
    <property type="entry name" value="Aldo_ket_red"/>
    <property type="match status" value="1"/>
</dbReference>
<evidence type="ECO:0000256" key="2">
    <source>
        <dbReference type="ARBA" id="ARBA00038157"/>
    </source>
</evidence>
<feature type="domain" description="NADP-dependent oxidoreductase" evidence="3">
    <location>
        <begin position="30"/>
        <end position="343"/>
    </location>
</feature>
<dbReference type="EMBL" id="KN880541">
    <property type="protein sequence ID" value="KIY66876.1"/>
    <property type="molecule type" value="Genomic_DNA"/>
</dbReference>
<dbReference type="Proteomes" id="UP000054007">
    <property type="component" value="Unassembled WGS sequence"/>
</dbReference>
<sequence>MQLFAPAVAPASRLGEYRVLSKHAGIHLSPLCLGGMSLGASDGVWASTLGAVMTKEKSFKLLDAYFEKGGNFVDTANDYQDETSEQVIGEWMEERANRDQIVLATKYTTNYKPRDASIRTKVNYTGNNVKSMHISVEASLKKLRTSYIDILYVHWWDYETSVEEVMDGLHNLVTSRKVLYLGVSDTPAWVVAQANTYAKAYGKTPFVVYQGKWSILDRSFERDIIPMARSFGMALTPWGVVGRGKLRTDAEEKRRMESGEKGRGGDDWLRTESEVAMSHALEKVAEELGIKSITAVAIAYVMQKTTHVFPIIGGRKTEHLEDNLEALDITLSSEQIKYLESILPFDPGFPTTMIGDGTHINRYMKTAGVVIKNPFEQPIALSTPR</sequence>
<dbReference type="Gene3D" id="3.20.20.100">
    <property type="entry name" value="NADP-dependent oxidoreductase domain"/>
    <property type="match status" value="1"/>
</dbReference>
<proteinExistence type="inferred from homology"/>
<dbReference type="PANTHER" id="PTHR43364">
    <property type="entry name" value="NADH-SPECIFIC METHYLGLYOXAL REDUCTASE-RELATED"/>
    <property type="match status" value="1"/>
</dbReference>
<dbReference type="InterPro" id="IPR036812">
    <property type="entry name" value="NAD(P)_OxRdtase_dom_sf"/>
</dbReference>
<dbReference type="GO" id="GO:0016491">
    <property type="term" value="F:oxidoreductase activity"/>
    <property type="evidence" value="ECO:0007669"/>
    <property type="project" value="UniProtKB-KW"/>
</dbReference>
<evidence type="ECO:0000259" key="3">
    <source>
        <dbReference type="Pfam" id="PF00248"/>
    </source>
</evidence>
<dbReference type="OrthoDB" id="48988at2759"/>
<dbReference type="AlphaFoldDB" id="A0A0D7BBJ4"/>
<organism evidence="4 5">
    <name type="scientific">Cylindrobasidium torrendii FP15055 ss-10</name>
    <dbReference type="NCBI Taxonomy" id="1314674"/>
    <lineage>
        <taxon>Eukaryota</taxon>
        <taxon>Fungi</taxon>
        <taxon>Dikarya</taxon>
        <taxon>Basidiomycota</taxon>
        <taxon>Agaricomycotina</taxon>
        <taxon>Agaricomycetes</taxon>
        <taxon>Agaricomycetidae</taxon>
        <taxon>Agaricales</taxon>
        <taxon>Marasmiineae</taxon>
        <taxon>Physalacriaceae</taxon>
        <taxon>Cylindrobasidium</taxon>
    </lineage>
</organism>
<comment type="similarity">
    <text evidence="2">Belongs to the aldo/keto reductase family. Aldo/keto reductase 2 subfamily.</text>
</comment>
<accession>A0A0D7BBJ4</accession>
<evidence type="ECO:0000256" key="1">
    <source>
        <dbReference type="ARBA" id="ARBA00023002"/>
    </source>
</evidence>
<name>A0A0D7BBJ4_9AGAR</name>
<evidence type="ECO:0000313" key="4">
    <source>
        <dbReference type="EMBL" id="KIY66876.1"/>
    </source>
</evidence>
<dbReference type="STRING" id="1314674.A0A0D7BBJ4"/>
<evidence type="ECO:0000313" key="5">
    <source>
        <dbReference type="Proteomes" id="UP000054007"/>
    </source>
</evidence>
<dbReference type="InterPro" id="IPR023210">
    <property type="entry name" value="NADP_OxRdtase_dom"/>
</dbReference>
<protein>
    <submittedName>
        <fullName evidence="4">Aldo/keto reductase</fullName>
    </submittedName>
</protein>